<evidence type="ECO:0000256" key="9">
    <source>
        <dbReference type="ARBA" id="ARBA00023004"/>
    </source>
</evidence>
<keyword evidence="13" id="KW-0106">Calcium</keyword>
<name>A0A6A6MNH6_HEVBR</name>
<evidence type="ECO:0000313" key="18">
    <source>
        <dbReference type="Proteomes" id="UP000467840"/>
    </source>
</evidence>
<evidence type="ECO:0000256" key="12">
    <source>
        <dbReference type="PIRSR" id="PIRSR600823-2"/>
    </source>
</evidence>
<feature type="active site" description="Proton acceptor" evidence="11">
    <location>
        <position position="17"/>
    </location>
</feature>
<comment type="caution">
    <text evidence="17">The sequence shown here is derived from an EMBL/GenBank/DDBJ whole genome shotgun (WGS) entry which is preliminary data.</text>
</comment>
<feature type="binding site" evidence="13">
    <location>
        <position position="202"/>
    </location>
    <ligand>
        <name>Ca(2+)</name>
        <dbReference type="ChEBI" id="CHEBI:29108"/>
        <label>2</label>
    </ligand>
</feature>
<evidence type="ECO:0000256" key="7">
    <source>
        <dbReference type="ARBA" id="ARBA00022723"/>
    </source>
</evidence>
<keyword evidence="9 13" id="KW-0408">Iron</keyword>
<feature type="binding site" evidence="13">
    <location>
        <position position="207"/>
    </location>
    <ligand>
        <name>Ca(2+)</name>
        <dbReference type="ChEBI" id="CHEBI:29108"/>
        <label>2</label>
    </ligand>
</feature>
<dbReference type="EMBL" id="JAAGAX010000005">
    <property type="protein sequence ID" value="KAF2313898.1"/>
    <property type="molecule type" value="Genomic_DNA"/>
</dbReference>
<dbReference type="PROSITE" id="PS50873">
    <property type="entry name" value="PEROXIDASE_4"/>
    <property type="match status" value="2"/>
</dbReference>
<evidence type="ECO:0000256" key="2">
    <source>
        <dbReference type="ARBA" id="ARBA00002322"/>
    </source>
</evidence>
<feature type="disulfide bond" evidence="15">
    <location>
        <begin position="150"/>
        <end position="182"/>
    </location>
</feature>
<dbReference type="FunFam" id="1.10.520.10:FF:000028">
    <property type="entry name" value="Peroxidase"/>
    <property type="match status" value="1"/>
</dbReference>
<dbReference type="Gene3D" id="1.10.520.10">
    <property type="match status" value="1"/>
</dbReference>
<dbReference type="EC" id="1.11.1.7" evidence="4"/>
<protein>
    <recommendedName>
        <fullName evidence="4">peroxidase</fullName>
        <ecNumber evidence="4">1.11.1.7</ecNumber>
    </recommendedName>
</protein>
<dbReference type="PANTHER" id="PTHR31235">
    <property type="entry name" value="PEROXIDASE 25-RELATED"/>
    <property type="match status" value="1"/>
</dbReference>
<dbReference type="FunFam" id="1.10.420.10:FF:000001">
    <property type="entry name" value="Peroxidase"/>
    <property type="match status" value="2"/>
</dbReference>
<feature type="binding site" evidence="13">
    <location>
        <position position="23"/>
    </location>
    <ligand>
        <name>Ca(2+)</name>
        <dbReference type="ChEBI" id="CHEBI:29108"/>
        <label>1</label>
    </ligand>
</feature>
<dbReference type="Proteomes" id="UP000467840">
    <property type="component" value="Chromosome 15"/>
</dbReference>
<reference evidence="17 18" key="1">
    <citation type="journal article" date="2020" name="Mol. Plant">
        <title>The Chromosome-Based Rubber Tree Genome Provides New Insights into Spurge Genome Evolution and Rubber Biosynthesis.</title>
        <authorList>
            <person name="Liu J."/>
            <person name="Shi C."/>
            <person name="Shi C.C."/>
            <person name="Li W."/>
            <person name="Zhang Q.J."/>
            <person name="Zhang Y."/>
            <person name="Li K."/>
            <person name="Lu H.F."/>
            <person name="Shi C."/>
            <person name="Zhu S.T."/>
            <person name="Xiao Z.Y."/>
            <person name="Nan H."/>
            <person name="Yue Y."/>
            <person name="Zhu X.G."/>
            <person name="Wu Y."/>
            <person name="Hong X.N."/>
            <person name="Fan G.Y."/>
            <person name="Tong Y."/>
            <person name="Zhang D."/>
            <person name="Mao C.L."/>
            <person name="Liu Y.L."/>
            <person name="Hao S.J."/>
            <person name="Liu W.Q."/>
            <person name="Lv M.Q."/>
            <person name="Zhang H.B."/>
            <person name="Liu Y."/>
            <person name="Hu-Tang G.R."/>
            <person name="Wang J.P."/>
            <person name="Wang J.H."/>
            <person name="Sun Y.H."/>
            <person name="Ni S.B."/>
            <person name="Chen W.B."/>
            <person name="Zhang X.C."/>
            <person name="Jiao Y.N."/>
            <person name="Eichler E.E."/>
            <person name="Li G.H."/>
            <person name="Liu X."/>
            <person name="Gao L.Z."/>
        </authorList>
    </citation>
    <scope>NUCLEOTIDE SEQUENCE [LARGE SCALE GENOMIC DNA]</scope>
    <source>
        <strain evidence="18">cv. GT1</strain>
        <tissue evidence="17">Leaf</tissue>
    </source>
</reference>
<dbReference type="GO" id="GO:0020037">
    <property type="term" value="F:heme binding"/>
    <property type="evidence" value="ECO:0007669"/>
    <property type="project" value="InterPro"/>
</dbReference>
<sequence length="516" mass="56944">MANDTGIPAALTRLHFHDCFVRGCDASILLDSTPKHKAEKESMRNKGIGGFEVIDAAKAKIEAYCPNTVSCADIIAFAARDSVHLTGGIYYDVLGGRRDGTISLIGDATKNLPDAFFNVTQLKENFAKKGLSLEELVTLSGVHSIGDCHCSSFSKRLYSFNATYPQDPSMVSTYASYLRAKCPRPVKTNSGVDPIVPFDPLTPTRLDNNYYKNLKSKKGLLFSDQVLWESSLTKKMVGSNIKHPSAWASKFASAMVHMGSIKVLTGSQGEIRKNSRDSVHLTGGIYYDFLGRRHDGTISLIGDATKSLPDAFFYVTQSKKNFAKKGLSLEELVTLSGVHSIGDSHCSSFSKRLYSFNATYPQDPSMVSTYASYLRTKCPRPVKMNSGVDPMVPFDLLTPTWLDNKYYKKSKKGLPFSDQVYWVPFELVQTTSQYAERRAIEDGSLHPQKMVVGLRCMVEIVLNGSKAYLLDHTARNGLANKHSNQKYNCGPELDAYITAEAARVLGLIGDLYVFGL</sequence>
<dbReference type="AlphaFoldDB" id="A0A6A6MNH6"/>
<evidence type="ECO:0000256" key="11">
    <source>
        <dbReference type="PIRSR" id="PIRSR600823-1"/>
    </source>
</evidence>
<dbReference type="GO" id="GO:0006979">
    <property type="term" value="P:response to oxidative stress"/>
    <property type="evidence" value="ECO:0007669"/>
    <property type="project" value="InterPro"/>
</dbReference>
<feature type="binding site" evidence="13">
    <location>
        <position position="27"/>
    </location>
    <ligand>
        <name>Ca(2+)</name>
        <dbReference type="ChEBI" id="CHEBI:29108"/>
        <label>1</label>
    </ligand>
</feature>
<keyword evidence="10 15" id="KW-1015">Disulfide bond</keyword>
<keyword evidence="5" id="KW-0575">Peroxidase</keyword>
<gene>
    <name evidence="17" type="ORF">GH714_018648</name>
</gene>
<feature type="site" description="Transition state stabilizer" evidence="14">
    <location>
        <position position="13"/>
    </location>
</feature>
<dbReference type="InterPro" id="IPR033905">
    <property type="entry name" value="Secretory_peroxidase"/>
</dbReference>
<feature type="binding site" evidence="13">
    <location>
        <position position="18"/>
    </location>
    <ligand>
        <name>Ca(2+)</name>
        <dbReference type="ChEBI" id="CHEBI:29108"/>
        <label>1</label>
    </ligand>
</feature>
<evidence type="ECO:0000256" key="3">
    <source>
        <dbReference type="ARBA" id="ARBA00006873"/>
    </source>
</evidence>
<organism evidence="17 18">
    <name type="scientific">Hevea brasiliensis</name>
    <name type="common">Para rubber tree</name>
    <name type="synonym">Siphonia brasiliensis</name>
    <dbReference type="NCBI Taxonomy" id="3981"/>
    <lineage>
        <taxon>Eukaryota</taxon>
        <taxon>Viridiplantae</taxon>
        <taxon>Streptophyta</taxon>
        <taxon>Embryophyta</taxon>
        <taxon>Tracheophyta</taxon>
        <taxon>Spermatophyta</taxon>
        <taxon>Magnoliopsida</taxon>
        <taxon>eudicotyledons</taxon>
        <taxon>Gunneridae</taxon>
        <taxon>Pentapetalae</taxon>
        <taxon>rosids</taxon>
        <taxon>fabids</taxon>
        <taxon>Malpighiales</taxon>
        <taxon>Euphorbiaceae</taxon>
        <taxon>Crotonoideae</taxon>
        <taxon>Micrandreae</taxon>
        <taxon>Hevea</taxon>
    </lineage>
</organism>
<keyword evidence="18" id="KW-1185">Reference proteome</keyword>
<dbReference type="GO" id="GO:0140825">
    <property type="term" value="F:lactoperoxidase activity"/>
    <property type="evidence" value="ECO:0007669"/>
    <property type="project" value="UniProtKB-EC"/>
</dbReference>
<comment type="function">
    <text evidence="2">Removal of H(2)O(2), oxidation of toxic reductants, biosynthesis and degradation of lignin, suberization, auxin catabolism, response to environmental stresses such as wounding, pathogen attack and oxidative stress. These functions might be dependent on each isozyme/isoform in each plant tissue.</text>
</comment>
<evidence type="ECO:0000256" key="5">
    <source>
        <dbReference type="ARBA" id="ARBA00022559"/>
    </source>
</evidence>
<feature type="binding site" evidence="13">
    <location>
        <position position="199"/>
    </location>
    <ligand>
        <name>Ca(2+)</name>
        <dbReference type="ChEBI" id="CHEBI:29108"/>
        <label>2</label>
    </ligand>
</feature>
<evidence type="ECO:0000256" key="6">
    <source>
        <dbReference type="ARBA" id="ARBA00022617"/>
    </source>
</evidence>
<evidence type="ECO:0000256" key="1">
    <source>
        <dbReference type="ARBA" id="ARBA00000189"/>
    </source>
</evidence>
<feature type="domain" description="Plant heme peroxidase family profile" evidence="16">
    <location>
        <begin position="1"/>
        <end position="279"/>
    </location>
</feature>
<keyword evidence="8" id="KW-0560">Oxidoreductase</keyword>
<dbReference type="PRINTS" id="PR00458">
    <property type="entry name" value="PEROXIDASE"/>
</dbReference>
<keyword evidence="7 13" id="KW-0479">Metal-binding</keyword>
<dbReference type="PROSITE" id="PS00435">
    <property type="entry name" value="PEROXIDASE_1"/>
    <property type="match status" value="2"/>
</dbReference>
<feature type="binding site" evidence="13">
    <location>
        <position position="39"/>
    </location>
    <ligand>
        <name>Ca(2+)</name>
        <dbReference type="ChEBI" id="CHEBI:29108"/>
        <label>1</label>
    </ligand>
</feature>
<evidence type="ECO:0000256" key="10">
    <source>
        <dbReference type="ARBA" id="ARBA00023157"/>
    </source>
</evidence>
<feature type="binding site" evidence="13">
    <location>
        <position position="25"/>
    </location>
    <ligand>
        <name>Ca(2+)</name>
        <dbReference type="ChEBI" id="CHEBI:29108"/>
        <label>1</label>
    </ligand>
</feature>
<dbReference type="GO" id="GO:0046872">
    <property type="term" value="F:metal ion binding"/>
    <property type="evidence" value="ECO:0007669"/>
    <property type="project" value="UniProtKB-KW"/>
</dbReference>
<evidence type="ECO:0000259" key="16">
    <source>
        <dbReference type="PROSITE" id="PS50873"/>
    </source>
</evidence>
<evidence type="ECO:0000256" key="14">
    <source>
        <dbReference type="PIRSR" id="PIRSR600823-4"/>
    </source>
</evidence>
<dbReference type="SUPFAM" id="SSF48113">
    <property type="entry name" value="Heme-dependent peroxidases"/>
    <property type="match status" value="2"/>
</dbReference>
<evidence type="ECO:0000256" key="8">
    <source>
        <dbReference type="ARBA" id="ARBA00023002"/>
    </source>
</evidence>
<feature type="domain" description="Plant heme peroxidase family profile" evidence="16">
    <location>
        <begin position="275"/>
        <end position="413"/>
    </location>
</feature>
<dbReference type="InterPro" id="IPR019793">
    <property type="entry name" value="Peroxidases_heam-ligand_BS"/>
</dbReference>
<dbReference type="Pfam" id="PF00141">
    <property type="entry name" value="peroxidase"/>
    <property type="match status" value="2"/>
</dbReference>
<evidence type="ECO:0000256" key="4">
    <source>
        <dbReference type="ARBA" id="ARBA00012313"/>
    </source>
</evidence>
<dbReference type="Gene3D" id="1.10.420.10">
    <property type="entry name" value="Peroxidase, domain 2"/>
    <property type="match status" value="2"/>
</dbReference>
<comment type="cofactor">
    <cofactor evidence="13">
        <name>heme b</name>
        <dbReference type="ChEBI" id="CHEBI:60344"/>
    </cofactor>
    <text evidence="13">Binds 1 heme b (iron(II)-protoporphyrin IX) group per subunit.</text>
</comment>
<comment type="catalytic activity">
    <reaction evidence="1">
        <text>2 a phenolic donor + H2O2 = 2 a phenolic radical donor + 2 H2O</text>
        <dbReference type="Rhea" id="RHEA:56136"/>
        <dbReference type="ChEBI" id="CHEBI:15377"/>
        <dbReference type="ChEBI" id="CHEBI:16240"/>
        <dbReference type="ChEBI" id="CHEBI:139520"/>
        <dbReference type="ChEBI" id="CHEBI:139521"/>
        <dbReference type="EC" id="1.11.1.7"/>
    </reaction>
</comment>
<keyword evidence="6" id="KW-0349">Heme</keyword>
<proteinExistence type="inferred from homology"/>
<evidence type="ECO:0000313" key="17">
    <source>
        <dbReference type="EMBL" id="KAF2313898.1"/>
    </source>
</evidence>
<feature type="binding site" evidence="13">
    <location>
        <position position="21"/>
    </location>
    <ligand>
        <name>Ca(2+)</name>
        <dbReference type="ChEBI" id="CHEBI:29108"/>
        <label>1</label>
    </ligand>
</feature>
<dbReference type="InterPro" id="IPR002016">
    <property type="entry name" value="Haem_peroxidase"/>
</dbReference>
<dbReference type="GO" id="GO:0042744">
    <property type="term" value="P:hydrogen peroxide catabolic process"/>
    <property type="evidence" value="ECO:0007669"/>
    <property type="project" value="InterPro"/>
</dbReference>
<comment type="cofactor">
    <cofactor evidence="13">
        <name>Ca(2+)</name>
        <dbReference type="ChEBI" id="CHEBI:29108"/>
    </cofactor>
    <text evidence="13">Binds 2 calcium ions per subunit.</text>
</comment>
<dbReference type="InterPro" id="IPR010255">
    <property type="entry name" value="Haem_peroxidase_sf"/>
</dbReference>
<dbReference type="CDD" id="cd00693">
    <property type="entry name" value="secretory_peroxidase"/>
    <property type="match status" value="1"/>
</dbReference>
<dbReference type="PRINTS" id="PR00461">
    <property type="entry name" value="PLPEROXIDASE"/>
</dbReference>
<dbReference type="InterPro" id="IPR000823">
    <property type="entry name" value="Peroxidase_pln"/>
</dbReference>
<feature type="disulfide bond" evidence="15">
    <location>
        <begin position="19"/>
        <end position="24"/>
    </location>
</feature>
<feature type="binding site" evidence="12">
    <location>
        <position position="113"/>
    </location>
    <ligand>
        <name>substrate</name>
    </ligand>
</feature>
<evidence type="ECO:0000256" key="13">
    <source>
        <dbReference type="PIRSR" id="PIRSR600823-3"/>
    </source>
</evidence>
<evidence type="ECO:0000256" key="15">
    <source>
        <dbReference type="PIRSR" id="PIRSR600823-5"/>
    </source>
</evidence>
<accession>A0A6A6MNH6</accession>
<comment type="similarity">
    <text evidence="3">Belongs to the peroxidase family. Ascorbate peroxidase subfamily.</text>
</comment>
<feature type="binding site" description="axial binding residue" evidence="13">
    <location>
        <position position="143"/>
    </location>
    <ligand>
        <name>heme b</name>
        <dbReference type="ChEBI" id="CHEBI:60344"/>
    </ligand>
    <ligandPart>
        <name>Fe</name>
        <dbReference type="ChEBI" id="CHEBI:18248"/>
    </ligandPart>
</feature>